<sequence length="149" mass="17262">MVKITNEEIDLANEEYAGLVDIVMCSLPESLLQPLLQRLHLEKVQKQTGEMTAKQFLLNSDPALRSVVAKEALQWRKGNITQEDLIWRHRGKIHLLNLINLTVDAIQKLQLLESIWPSILYEIIHTTLFDFSEMDAYMKRCSKTLETDK</sequence>
<reference evidence="1" key="1">
    <citation type="submission" date="2021-10" db="EMBL/GenBank/DDBJ databases">
        <title>Melipona bicolor Genome sequencing and assembly.</title>
        <authorList>
            <person name="Araujo N.S."/>
            <person name="Arias M.C."/>
        </authorList>
    </citation>
    <scope>NUCLEOTIDE SEQUENCE</scope>
    <source>
        <strain evidence="1">USP_2M_L1-L4_2017</strain>
        <tissue evidence="1">Whole body</tissue>
    </source>
</reference>
<gene>
    <name evidence="1" type="ORF">K0M31_014433</name>
</gene>
<proteinExistence type="predicted"/>
<name>A0AA40G8J1_9HYME</name>
<dbReference type="AlphaFoldDB" id="A0AA40G8J1"/>
<comment type="caution">
    <text evidence="1">The sequence shown here is derived from an EMBL/GenBank/DDBJ whole genome shotgun (WGS) entry which is preliminary data.</text>
</comment>
<organism evidence="1 2">
    <name type="scientific">Melipona bicolor</name>
    <dbReference type="NCBI Taxonomy" id="60889"/>
    <lineage>
        <taxon>Eukaryota</taxon>
        <taxon>Metazoa</taxon>
        <taxon>Ecdysozoa</taxon>
        <taxon>Arthropoda</taxon>
        <taxon>Hexapoda</taxon>
        <taxon>Insecta</taxon>
        <taxon>Pterygota</taxon>
        <taxon>Neoptera</taxon>
        <taxon>Endopterygota</taxon>
        <taxon>Hymenoptera</taxon>
        <taxon>Apocrita</taxon>
        <taxon>Aculeata</taxon>
        <taxon>Apoidea</taxon>
        <taxon>Anthophila</taxon>
        <taxon>Apidae</taxon>
        <taxon>Melipona</taxon>
    </lineage>
</organism>
<protein>
    <submittedName>
        <fullName evidence="1">Uncharacterized protein</fullName>
    </submittedName>
</protein>
<keyword evidence="2" id="KW-1185">Reference proteome</keyword>
<evidence type="ECO:0000313" key="1">
    <source>
        <dbReference type="EMBL" id="KAK1133072.1"/>
    </source>
</evidence>
<dbReference type="Proteomes" id="UP001177670">
    <property type="component" value="Unassembled WGS sequence"/>
</dbReference>
<accession>A0AA40G8J1</accession>
<dbReference type="EMBL" id="JAHYIQ010000004">
    <property type="protein sequence ID" value="KAK1133072.1"/>
    <property type="molecule type" value="Genomic_DNA"/>
</dbReference>
<evidence type="ECO:0000313" key="2">
    <source>
        <dbReference type="Proteomes" id="UP001177670"/>
    </source>
</evidence>